<accession>A0A1N6G5N1</accession>
<dbReference type="Gene3D" id="1.25.40.10">
    <property type="entry name" value="Tetratricopeptide repeat domain"/>
    <property type="match status" value="1"/>
</dbReference>
<dbReference type="SUPFAM" id="SSF52833">
    <property type="entry name" value="Thioredoxin-like"/>
    <property type="match status" value="1"/>
</dbReference>
<dbReference type="Proteomes" id="UP000185003">
    <property type="component" value="Unassembled WGS sequence"/>
</dbReference>
<name>A0A1N6G5N1_9BACT</name>
<dbReference type="STRING" id="536979.SAMN04488055_2594"/>
<dbReference type="EMBL" id="FSRA01000001">
    <property type="protein sequence ID" value="SIO02856.1"/>
    <property type="molecule type" value="Genomic_DNA"/>
</dbReference>
<dbReference type="Gene3D" id="3.40.30.10">
    <property type="entry name" value="Glutaredoxin"/>
    <property type="match status" value="1"/>
</dbReference>
<organism evidence="1 2">
    <name type="scientific">Chitinophaga niabensis</name>
    <dbReference type="NCBI Taxonomy" id="536979"/>
    <lineage>
        <taxon>Bacteria</taxon>
        <taxon>Pseudomonadati</taxon>
        <taxon>Bacteroidota</taxon>
        <taxon>Chitinophagia</taxon>
        <taxon>Chitinophagales</taxon>
        <taxon>Chitinophagaceae</taxon>
        <taxon>Chitinophaga</taxon>
    </lineage>
</organism>
<reference evidence="1 2" key="1">
    <citation type="submission" date="2016-11" db="EMBL/GenBank/DDBJ databases">
        <authorList>
            <person name="Jaros S."/>
            <person name="Januszkiewicz K."/>
            <person name="Wedrychowicz H."/>
        </authorList>
    </citation>
    <scope>NUCLEOTIDE SEQUENCE [LARGE SCALE GENOMIC DNA]</scope>
    <source>
        <strain evidence="1 2">DSM 24787</strain>
    </source>
</reference>
<protein>
    <submittedName>
        <fullName evidence="1">Thioredoxin-like</fullName>
    </submittedName>
</protein>
<proteinExistence type="predicted"/>
<sequence length="448" mass="52056">MTKIKILTCCLFFFFTLPVLAQKEGLRFFKGSWLKAMEEARKSNKLIFVNVYAEWSESSQKMKEEIFPLKLVGDKYNNQFINYRVDGDWREGEFFDNRYRIDVYPTFLYLNGDGAVVFRSSGYREDPMWFISLADTALYIQEAKQTMPAWRASYPSRKNDKEFVGEYLNRLILFEMSADTIDMVRDHFFSQLSPAELKDSVTAGILLRSLTTVLSPAFKHIMANQSSYRSIIPDLSLRLGSVIINSIIKATASPDDDLFRAADAYSNKLENPLPRYPYLVFLYRNEYYIATKQSHRMIERAPAFLDSICRIREEGFRLRDQQLFEEIMRPYTSGEQDSTQVEDFSYLKESSRTYYSRYVASVLNKTASHFLNYALIVQDHRKACVWAARAVDLDVYNYAYYTTLSQLYAKVGMKKEAVSTMETAIKLAKEQGVSDTIIKIYKNALKTL</sequence>
<dbReference type="Pfam" id="PF13899">
    <property type="entry name" value="Thioredoxin_7"/>
    <property type="match status" value="1"/>
</dbReference>
<keyword evidence="2" id="KW-1185">Reference proteome</keyword>
<gene>
    <name evidence="1" type="ORF">SAMN04488055_2594</name>
</gene>
<evidence type="ECO:0000313" key="2">
    <source>
        <dbReference type="Proteomes" id="UP000185003"/>
    </source>
</evidence>
<dbReference type="AlphaFoldDB" id="A0A1N6G5N1"/>
<dbReference type="InterPro" id="IPR036249">
    <property type="entry name" value="Thioredoxin-like_sf"/>
</dbReference>
<dbReference type="SUPFAM" id="SSF48452">
    <property type="entry name" value="TPR-like"/>
    <property type="match status" value="1"/>
</dbReference>
<dbReference type="InterPro" id="IPR011990">
    <property type="entry name" value="TPR-like_helical_dom_sf"/>
</dbReference>
<dbReference type="RefSeq" id="WP_074239639.1">
    <property type="nucleotide sequence ID" value="NZ_FSRA01000001.1"/>
</dbReference>
<evidence type="ECO:0000313" key="1">
    <source>
        <dbReference type="EMBL" id="SIO02856.1"/>
    </source>
</evidence>
<dbReference type="OrthoDB" id="120730at2"/>